<dbReference type="PANTHER" id="PTHR47364:SF2">
    <property type="entry name" value="CYSTEINE PROTEINASE INHIBITOR 5"/>
    <property type="match status" value="1"/>
</dbReference>
<gene>
    <name evidence="5" type="ORF">LITE_LOCUS178</name>
</gene>
<dbReference type="CDD" id="cd00042">
    <property type="entry name" value="CY"/>
    <property type="match status" value="1"/>
</dbReference>
<evidence type="ECO:0000313" key="5">
    <source>
        <dbReference type="EMBL" id="CAI0374395.1"/>
    </source>
</evidence>
<comment type="caution">
    <text evidence="5">The sequence shown here is derived from an EMBL/GenBank/DDBJ whole genome shotgun (WGS) entry which is preliminary data.</text>
</comment>
<dbReference type="GO" id="GO:0004869">
    <property type="term" value="F:cysteine-type endopeptidase inhibitor activity"/>
    <property type="evidence" value="ECO:0007669"/>
    <property type="project" value="UniProtKB-KW"/>
</dbReference>
<dbReference type="Pfam" id="PF16845">
    <property type="entry name" value="SQAPI"/>
    <property type="match status" value="1"/>
</dbReference>
<keyword evidence="3" id="KW-0732">Signal</keyword>
<keyword evidence="1" id="KW-0646">Protease inhibitor</keyword>
<keyword evidence="6" id="KW-1185">Reference proteome</keyword>
<dbReference type="SUPFAM" id="SSF54403">
    <property type="entry name" value="Cystatin/monellin"/>
    <property type="match status" value="1"/>
</dbReference>
<dbReference type="InterPro" id="IPR000010">
    <property type="entry name" value="Cystatin_dom"/>
</dbReference>
<evidence type="ECO:0000259" key="4">
    <source>
        <dbReference type="SMART" id="SM00043"/>
    </source>
</evidence>
<accession>A0AAV0GN37</accession>
<evidence type="ECO:0000256" key="1">
    <source>
        <dbReference type="ARBA" id="ARBA00022690"/>
    </source>
</evidence>
<feature type="chain" id="PRO_5043863547" description="Cystatin domain-containing protein" evidence="3">
    <location>
        <begin position="23"/>
        <end position="132"/>
    </location>
</feature>
<protein>
    <recommendedName>
        <fullName evidence="4">Cystatin domain-containing protein</fullName>
    </recommendedName>
</protein>
<sequence length="132" mass="13884">MRQILFLVAIGTVAIILPAANAIAGAWQPIKNVTADEHVKEIAEFAVKAHDSQAPDHPLHLVSVDRGETQIVAGTNYRLVLTAAAAAGGMVGGEKDGSSPPAAVHVGDQYLTVVYETLANEKKLVSFNPLHP</sequence>
<proteinExistence type="predicted"/>
<feature type="domain" description="Cystatin" evidence="4">
    <location>
        <begin position="22"/>
        <end position="130"/>
    </location>
</feature>
<name>A0AAV0GN37_9ROSI</name>
<evidence type="ECO:0000313" key="6">
    <source>
        <dbReference type="Proteomes" id="UP001154282"/>
    </source>
</evidence>
<organism evidence="5 6">
    <name type="scientific">Linum tenue</name>
    <dbReference type="NCBI Taxonomy" id="586396"/>
    <lineage>
        <taxon>Eukaryota</taxon>
        <taxon>Viridiplantae</taxon>
        <taxon>Streptophyta</taxon>
        <taxon>Embryophyta</taxon>
        <taxon>Tracheophyta</taxon>
        <taxon>Spermatophyta</taxon>
        <taxon>Magnoliopsida</taxon>
        <taxon>eudicotyledons</taxon>
        <taxon>Gunneridae</taxon>
        <taxon>Pentapetalae</taxon>
        <taxon>rosids</taxon>
        <taxon>fabids</taxon>
        <taxon>Malpighiales</taxon>
        <taxon>Linaceae</taxon>
        <taxon>Linum</taxon>
    </lineage>
</organism>
<evidence type="ECO:0000256" key="3">
    <source>
        <dbReference type="SAM" id="SignalP"/>
    </source>
</evidence>
<keyword evidence="2" id="KW-0789">Thiol protease inhibitor</keyword>
<dbReference type="PANTHER" id="PTHR47364">
    <property type="entry name" value="CYSTEINE PROTEINASE INHIBITOR 5"/>
    <property type="match status" value="1"/>
</dbReference>
<feature type="signal peptide" evidence="3">
    <location>
        <begin position="1"/>
        <end position="22"/>
    </location>
</feature>
<dbReference type="Proteomes" id="UP001154282">
    <property type="component" value="Unassembled WGS sequence"/>
</dbReference>
<dbReference type="EMBL" id="CAMGYJ010000002">
    <property type="protein sequence ID" value="CAI0374395.1"/>
    <property type="molecule type" value="Genomic_DNA"/>
</dbReference>
<evidence type="ECO:0000256" key="2">
    <source>
        <dbReference type="ARBA" id="ARBA00022704"/>
    </source>
</evidence>
<dbReference type="AlphaFoldDB" id="A0AAV0GN37"/>
<dbReference type="InterPro" id="IPR046350">
    <property type="entry name" value="Cystatin_sf"/>
</dbReference>
<reference evidence="5" key="1">
    <citation type="submission" date="2022-08" db="EMBL/GenBank/DDBJ databases">
        <authorList>
            <person name="Gutierrez-Valencia J."/>
        </authorList>
    </citation>
    <scope>NUCLEOTIDE SEQUENCE</scope>
</reference>
<dbReference type="Gene3D" id="3.10.450.10">
    <property type="match status" value="1"/>
</dbReference>
<dbReference type="SMART" id="SM00043">
    <property type="entry name" value="CY"/>
    <property type="match status" value="1"/>
</dbReference>